<feature type="domain" description="Thiamine pyrophosphate enzyme TPP-binding" evidence="6">
    <location>
        <begin position="432"/>
        <end position="581"/>
    </location>
</feature>
<dbReference type="GO" id="GO:0000287">
    <property type="term" value="F:magnesium ion binding"/>
    <property type="evidence" value="ECO:0007669"/>
    <property type="project" value="InterPro"/>
</dbReference>
<sequence length="596" mass="64643">MAAKQISDVPAPGINGTPKSIGWGSDAIVQQLSRLNIPYMTIVPGSSFRGAHDSLVNFNENRNPQMLISLHEEHAIAIAHGYAKVTGKPLAVGIHANVGLMHASMAIYNAFCDRVPMLILGATGPLDAMKRRPWIDWIHTAIDQAAIIRPFIKFDDQPYGVNSAVRSLVKATASTTLKPSAPVYVCLDVSLQEGEVDPNSVSFPDTERYFNTQSPNGSIHDVSSVAKLLTTSKKPLFLLGRLNRSQQNWNERVQLAERFHAFVMTDIKQASPFPTKHKLHACPPSLFNSPQGSEVIRQAELVIGFEWVDLAGTLHAACGLDAEPSSKVVNISLDSALHNGWSKDHFDTPPADISITADADKFLTALLEETKDLTPSENEWNDAKAPEPAPQNPQNDDIYMSSLAEALNATISPDEACLIRVPLGWRGADLNTTHPLGFLGADGAYGIGSGPGQTVGAALALKDTTYLPYAVLGDGDYLMSSSALWTAARYRIPLLVVVANNGSYYNDEVHQERVAKVRSRPVENKWIGMKLDDPAPDLSLNARSLGLTVLGEQVTRRGELKNVLMKAIQEVKSGKPVLVDVRVLPDGYSSAIEKGK</sequence>
<feature type="domain" description="Thiamine pyrophosphate enzyme central" evidence="5">
    <location>
        <begin position="223"/>
        <end position="366"/>
    </location>
</feature>
<keyword evidence="2 3" id="KW-0786">Thiamine pyrophosphate</keyword>
<comment type="caution">
    <text evidence="8">The sequence shown here is derived from an EMBL/GenBank/DDBJ whole genome shotgun (WGS) entry which is preliminary data.</text>
</comment>
<dbReference type="PANTHER" id="PTHR18968">
    <property type="entry name" value="THIAMINE PYROPHOSPHATE ENZYMES"/>
    <property type="match status" value="1"/>
</dbReference>
<dbReference type="GO" id="GO:0005948">
    <property type="term" value="C:acetolactate synthase complex"/>
    <property type="evidence" value="ECO:0007669"/>
    <property type="project" value="TreeGrafter"/>
</dbReference>
<evidence type="ECO:0000259" key="7">
    <source>
        <dbReference type="Pfam" id="PF02776"/>
    </source>
</evidence>
<gene>
    <name evidence="8" type="ORF">NA57DRAFT_78646</name>
</gene>
<dbReference type="InterPro" id="IPR029061">
    <property type="entry name" value="THDP-binding"/>
</dbReference>
<dbReference type="Gene3D" id="3.40.50.1220">
    <property type="entry name" value="TPP-binding domain"/>
    <property type="match status" value="1"/>
</dbReference>
<dbReference type="SUPFAM" id="SSF52467">
    <property type="entry name" value="DHS-like NAD/FAD-binding domain"/>
    <property type="match status" value="1"/>
</dbReference>
<comment type="similarity">
    <text evidence="1 3">Belongs to the TPP enzyme family.</text>
</comment>
<dbReference type="GO" id="GO:0050660">
    <property type="term" value="F:flavin adenine dinucleotide binding"/>
    <property type="evidence" value="ECO:0007669"/>
    <property type="project" value="TreeGrafter"/>
</dbReference>
<dbReference type="PANTHER" id="PTHR18968:SF13">
    <property type="entry name" value="ACETOLACTATE SYNTHASE CATALYTIC SUBUNIT, MITOCHONDRIAL"/>
    <property type="match status" value="1"/>
</dbReference>
<dbReference type="InterPro" id="IPR011766">
    <property type="entry name" value="TPP_enzyme_TPP-bd"/>
</dbReference>
<protein>
    <submittedName>
        <fullName evidence="8">Acetolactate synthase II</fullName>
    </submittedName>
</protein>
<keyword evidence="9" id="KW-1185">Reference proteome</keyword>
<dbReference type="CDD" id="cd07035">
    <property type="entry name" value="TPP_PYR_POX_like"/>
    <property type="match status" value="1"/>
</dbReference>
<dbReference type="Gene3D" id="3.40.50.970">
    <property type="match status" value="2"/>
</dbReference>
<name>A0A9P4IBI6_9PEZI</name>
<dbReference type="Pfam" id="PF02776">
    <property type="entry name" value="TPP_enzyme_N"/>
    <property type="match status" value="1"/>
</dbReference>
<dbReference type="AlphaFoldDB" id="A0A9P4IBI6"/>
<evidence type="ECO:0000259" key="5">
    <source>
        <dbReference type="Pfam" id="PF00205"/>
    </source>
</evidence>
<dbReference type="OrthoDB" id="10006023at2759"/>
<organism evidence="8 9">
    <name type="scientific">Rhizodiscina lignyota</name>
    <dbReference type="NCBI Taxonomy" id="1504668"/>
    <lineage>
        <taxon>Eukaryota</taxon>
        <taxon>Fungi</taxon>
        <taxon>Dikarya</taxon>
        <taxon>Ascomycota</taxon>
        <taxon>Pezizomycotina</taxon>
        <taxon>Dothideomycetes</taxon>
        <taxon>Pleosporomycetidae</taxon>
        <taxon>Aulographales</taxon>
        <taxon>Rhizodiscinaceae</taxon>
        <taxon>Rhizodiscina</taxon>
    </lineage>
</organism>
<dbReference type="InterPro" id="IPR045229">
    <property type="entry name" value="TPP_enz"/>
</dbReference>
<dbReference type="EMBL" id="ML978130">
    <property type="protein sequence ID" value="KAF2095869.1"/>
    <property type="molecule type" value="Genomic_DNA"/>
</dbReference>
<dbReference type="Proteomes" id="UP000799772">
    <property type="component" value="Unassembled WGS sequence"/>
</dbReference>
<dbReference type="Pfam" id="PF02775">
    <property type="entry name" value="TPP_enzyme_C"/>
    <property type="match status" value="1"/>
</dbReference>
<dbReference type="GO" id="GO:0009097">
    <property type="term" value="P:isoleucine biosynthetic process"/>
    <property type="evidence" value="ECO:0007669"/>
    <property type="project" value="TreeGrafter"/>
</dbReference>
<evidence type="ECO:0000256" key="3">
    <source>
        <dbReference type="RuleBase" id="RU362132"/>
    </source>
</evidence>
<dbReference type="SUPFAM" id="SSF52518">
    <property type="entry name" value="Thiamin diphosphate-binding fold (THDP-binding)"/>
    <property type="match status" value="2"/>
</dbReference>
<dbReference type="InterPro" id="IPR012001">
    <property type="entry name" value="Thiamin_PyroP_enz_TPP-bd_dom"/>
</dbReference>
<dbReference type="GO" id="GO:0003984">
    <property type="term" value="F:acetolactate synthase activity"/>
    <property type="evidence" value="ECO:0007669"/>
    <property type="project" value="TreeGrafter"/>
</dbReference>
<dbReference type="GO" id="GO:0009099">
    <property type="term" value="P:L-valine biosynthetic process"/>
    <property type="evidence" value="ECO:0007669"/>
    <property type="project" value="TreeGrafter"/>
</dbReference>
<reference evidence="8" key="1">
    <citation type="journal article" date="2020" name="Stud. Mycol.">
        <title>101 Dothideomycetes genomes: a test case for predicting lifestyles and emergence of pathogens.</title>
        <authorList>
            <person name="Haridas S."/>
            <person name="Albert R."/>
            <person name="Binder M."/>
            <person name="Bloem J."/>
            <person name="Labutti K."/>
            <person name="Salamov A."/>
            <person name="Andreopoulos B."/>
            <person name="Baker S."/>
            <person name="Barry K."/>
            <person name="Bills G."/>
            <person name="Bluhm B."/>
            <person name="Cannon C."/>
            <person name="Castanera R."/>
            <person name="Culley D."/>
            <person name="Daum C."/>
            <person name="Ezra D."/>
            <person name="Gonzalez J."/>
            <person name="Henrissat B."/>
            <person name="Kuo A."/>
            <person name="Liang C."/>
            <person name="Lipzen A."/>
            <person name="Lutzoni F."/>
            <person name="Magnuson J."/>
            <person name="Mondo S."/>
            <person name="Nolan M."/>
            <person name="Ohm R."/>
            <person name="Pangilinan J."/>
            <person name="Park H.-J."/>
            <person name="Ramirez L."/>
            <person name="Alfaro M."/>
            <person name="Sun H."/>
            <person name="Tritt A."/>
            <person name="Yoshinaga Y."/>
            <person name="Zwiers L.-H."/>
            <person name="Turgeon B."/>
            <person name="Goodwin S."/>
            <person name="Spatafora J."/>
            <person name="Crous P."/>
            <person name="Grigoriev I."/>
        </authorList>
    </citation>
    <scope>NUCLEOTIDE SEQUENCE</scope>
    <source>
        <strain evidence="8">CBS 133067</strain>
    </source>
</reference>
<evidence type="ECO:0000256" key="1">
    <source>
        <dbReference type="ARBA" id="ARBA00007812"/>
    </source>
</evidence>
<dbReference type="CDD" id="cd02002">
    <property type="entry name" value="TPP_BFDC"/>
    <property type="match status" value="1"/>
</dbReference>
<accession>A0A9P4IBI6</accession>
<dbReference type="Pfam" id="PF00205">
    <property type="entry name" value="TPP_enzyme_M"/>
    <property type="match status" value="1"/>
</dbReference>
<evidence type="ECO:0000256" key="4">
    <source>
        <dbReference type="SAM" id="MobiDB-lite"/>
    </source>
</evidence>
<feature type="domain" description="Thiamine pyrophosphate enzyme N-terminal TPP-binding" evidence="7">
    <location>
        <begin position="24"/>
        <end position="146"/>
    </location>
</feature>
<evidence type="ECO:0000259" key="6">
    <source>
        <dbReference type="Pfam" id="PF02775"/>
    </source>
</evidence>
<dbReference type="InterPro" id="IPR029035">
    <property type="entry name" value="DHS-like_NAD/FAD-binding_dom"/>
</dbReference>
<evidence type="ECO:0000313" key="9">
    <source>
        <dbReference type="Proteomes" id="UP000799772"/>
    </source>
</evidence>
<evidence type="ECO:0000313" key="8">
    <source>
        <dbReference type="EMBL" id="KAF2095869.1"/>
    </source>
</evidence>
<evidence type="ECO:0000256" key="2">
    <source>
        <dbReference type="ARBA" id="ARBA00023052"/>
    </source>
</evidence>
<feature type="region of interest" description="Disordered" evidence="4">
    <location>
        <begin position="373"/>
        <end position="394"/>
    </location>
</feature>
<proteinExistence type="inferred from homology"/>
<dbReference type="GO" id="GO:0030976">
    <property type="term" value="F:thiamine pyrophosphate binding"/>
    <property type="evidence" value="ECO:0007669"/>
    <property type="project" value="InterPro"/>
</dbReference>
<dbReference type="InterPro" id="IPR012000">
    <property type="entry name" value="Thiamin_PyroP_enz_cen_dom"/>
</dbReference>